<name>A0A6N6JEG3_9RHOB</name>
<evidence type="ECO:0000313" key="4">
    <source>
        <dbReference type="Proteomes" id="UP000436822"/>
    </source>
</evidence>
<keyword evidence="4" id="KW-1185">Reference proteome</keyword>
<evidence type="ECO:0000259" key="2">
    <source>
        <dbReference type="Pfam" id="PF13449"/>
    </source>
</evidence>
<dbReference type="Proteomes" id="UP000436822">
    <property type="component" value="Unassembled WGS sequence"/>
</dbReference>
<dbReference type="RefSeq" id="WP_159806159.1">
    <property type="nucleotide sequence ID" value="NZ_BLJE01000002.1"/>
</dbReference>
<sequence length="288" mass="31760">MIRLLAIFLTLAGSAGAQSLEFVSRFTWRSDQAEFGGFSSLELSQDGTSFYATSDKGIFAEGRLERRRGQLVSVREGRLTPIKGLNGKEILSWRSDAEGLAVAPNGVLFVSFEGQHRILSFASTSAAPRRVPSAPAFLRMQKNSSLEALAIDENGALYTMPERSGDLNVPFPVFIFKNGQWLNPTAVGRSDGFLPVGADFGPDGRFYLLERNFHGIGGFSSRVRSFAVARNQFVDDKTLLVTTPGTHDNLEGIAVWKTDAGGLRVTMISDDNFRFFQRTEFVEYRLVP</sequence>
<accession>A0A6N6JEG3</accession>
<dbReference type="OrthoDB" id="9798693at2"/>
<dbReference type="EMBL" id="BLJE01000002">
    <property type="protein sequence ID" value="GFE64743.1"/>
    <property type="molecule type" value="Genomic_DNA"/>
</dbReference>
<dbReference type="SUPFAM" id="SSF101898">
    <property type="entry name" value="NHL repeat"/>
    <property type="match status" value="1"/>
</dbReference>
<dbReference type="InterPro" id="IPR011042">
    <property type="entry name" value="6-blade_b-propeller_TolB-like"/>
</dbReference>
<feature type="domain" description="Phytase-like" evidence="2">
    <location>
        <begin position="34"/>
        <end position="273"/>
    </location>
</feature>
<dbReference type="AlphaFoldDB" id="A0A6N6JEG3"/>
<reference evidence="3 4" key="1">
    <citation type="submission" date="2019-12" db="EMBL/GenBank/DDBJ databases">
        <title>Litoreibacter badius sp. nov., a novel bacteriochlorophyll a-containing bacterium in the genus Litoreibacter.</title>
        <authorList>
            <person name="Kanamuro M."/>
            <person name="Takabe Y."/>
            <person name="Mori K."/>
            <person name="Takaichi S."/>
            <person name="Hanada S."/>
        </authorList>
    </citation>
    <scope>NUCLEOTIDE SEQUENCE [LARGE SCALE GENOMIC DNA]</scope>
    <source>
        <strain evidence="3 4">K6</strain>
    </source>
</reference>
<dbReference type="InterPro" id="IPR014567">
    <property type="entry name" value="UCP031900"/>
</dbReference>
<dbReference type="InterPro" id="IPR027372">
    <property type="entry name" value="Phytase-like_dom"/>
</dbReference>
<evidence type="ECO:0000313" key="3">
    <source>
        <dbReference type="EMBL" id="GFE64743.1"/>
    </source>
</evidence>
<dbReference type="PIRSF" id="PIRSF031900">
    <property type="entry name" value="UCP031900"/>
    <property type="match status" value="1"/>
</dbReference>
<dbReference type="Gene3D" id="2.120.10.30">
    <property type="entry name" value="TolB, C-terminal domain"/>
    <property type="match status" value="1"/>
</dbReference>
<dbReference type="Pfam" id="PF13449">
    <property type="entry name" value="Phytase-like"/>
    <property type="match status" value="1"/>
</dbReference>
<comment type="caution">
    <text evidence="3">The sequence shown here is derived from an EMBL/GenBank/DDBJ whole genome shotgun (WGS) entry which is preliminary data.</text>
</comment>
<keyword evidence="1" id="KW-0732">Signal</keyword>
<organism evidence="3 4">
    <name type="scientific">Litoreibacter roseus</name>
    <dbReference type="NCBI Taxonomy" id="2601869"/>
    <lineage>
        <taxon>Bacteria</taxon>
        <taxon>Pseudomonadati</taxon>
        <taxon>Pseudomonadota</taxon>
        <taxon>Alphaproteobacteria</taxon>
        <taxon>Rhodobacterales</taxon>
        <taxon>Roseobacteraceae</taxon>
        <taxon>Litoreibacter</taxon>
    </lineage>
</organism>
<feature type="chain" id="PRO_5027077229" description="Phytase-like domain-containing protein" evidence="1">
    <location>
        <begin position="18"/>
        <end position="288"/>
    </location>
</feature>
<evidence type="ECO:0000256" key="1">
    <source>
        <dbReference type="SAM" id="SignalP"/>
    </source>
</evidence>
<proteinExistence type="predicted"/>
<feature type="signal peptide" evidence="1">
    <location>
        <begin position="1"/>
        <end position="17"/>
    </location>
</feature>
<protein>
    <recommendedName>
        <fullName evidence="2">Phytase-like domain-containing protein</fullName>
    </recommendedName>
</protein>
<gene>
    <name evidence="3" type="ORF">KIN_18170</name>
</gene>